<evidence type="ECO:0008006" key="7">
    <source>
        <dbReference type="Google" id="ProtNLM"/>
    </source>
</evidence>
<reference evidence="5 6" key="1">
    <citation type="submission" date="2013-05" db="EMBL/GenBank/DDBJ databases">
        <title>Draft genome of the parasitic nematode Anyclostoma ceylanicum.</title>
        <authorList>
            <person name="Mitreva M."/>
        </authorList>
    </citation>
    <scope>NUCLEOTIDE SEQUENCE [LARGE SCALE GENOMIC DNA]</scope>
</reference>
<keyword evidence="2" id="KW-0812">Transmembrane</keyword>
<sequence>MENIPKKHRMWINMAITWSPNMPPIALLAWLTGEWRMLALNCWYRAFVRESPRWLIHRGKIDEAADIMRIKFCRGKVAAEEIDGVILKEYELAHRADAKKRKYSLHHLFYSPKLAITTTVLAFS</sequence>
<gene>
    <name evidence="5" type="ORF">ANCCEY_09379</name>
</gene>
<accession>A0A0D6LV51</accession>
<protein>
    <recommendedName>
        <fullName evidence="7">Major facilitator superfamily (MFS) profile domain-containing protein</fullName>
    </recommendedName>
</protein>
<dbReference type="GO" id="GO:0016020">
    <property type="term" value="C:membrane"/>
    <property type="evidence" value="ECO:0007669"/>
    <property type="project" value="UniProtKB-SubCell"/>
</dbReference>
<dbReference type="AlphaFoldDB" id="A0A0D6LV51"/>
<keyword evidence="6" id="KW-1185">Reference proteome</keyword>
<dbReference type="GO" id="GO:0022857">
    <property type="term" value="F:transmembrane transporter activity"/>
    <property type="evidence" value="ECO:0007669"/>
    <property type="project" value="InterPro"/>
</dbReference>
<evidence type="ECO:0000313" key="5">
    <source>
        <dbReference type="EMBL" id="EPB71517.1"/>
    </source>
</evidence>
<proteinExistence type="predicted"/>
<name>A0A0D6LV51_9BILA</name>
<dbReference type="Gene3D" id="1.20.1250.20">
    <property type="entry name" value="MFS general substrate transporter like domains"/>
    <property type="match status" value="1"/>
</dbReference>
<organism evidence="5 6">
    <name type="scientific">Ancylostoma ceylanicum</name>
    <dbReference type="NCBI Taxonomy" id="53326"/>
    <lineage>
        <taxon>Eukaryota</taxon>
        <taxon>Metazoa</taxon>
        <taxon>Ecdysozoa</taxon>
        <taxon>Nematoda</taxon>
        <taxon>Chromadorea</taxon>
        <taxon>Rhabditida</taxon>
        <taxon>Rhabditina</taxon>
        <taxon>Rhabditomorpha</taxon>
        <taxon>Strongyloidea</taxon>
        <taxon>Ancylostomatidae</taxon>
        <taxon>Ancylostomatinae</taxon>
        <taxon>Ancylostoma</taxon>
    </lineage>
</organism>
<evidence type="ECO:0000256" key="3">
    <source>
        <dbReference type="ARBA" id="ARBA00022989"/>
    </source>
</evidence>
<evidence type="ECO:0000256" key="1">
    <source>
        <dbReference type="ARBA" id="ARBA00004370"/>
    </source>
</evidence>
<evidence type="ECO:0000256" key="4">
    <source>
        <dbReference type="ARBA" id="ARBA00023136"/>
    </source>
</evidence>
<comment type="subcellular location">
    <subcellularLocation>
        <location evidence="1">Membrane</location>
    </subcellularLocation>
</comment>
<dbReference type="EMBL" id="KE125105">
    <property type="protein sequence ID" value="EPB71517.1"/>
    <property type="molecule type" value="Genomic_DNA"/>
</dbReference>
<dbReference type="InterPro" id="IPR005828">
    <property type="entry name" value="MFS_sugar_transport-like"/>
</dbReference>
<dbReference type="InterPro" id="IPR036259">
    <property type="entry name" value="MFS_trans_sf"/>
</dbReference>
<dbReference type="Pfam" id="PF00083">
    <property type="entry name" value="Sugar_tr"/>
    <property type="match status" value="1"/>
</dbReference>
<evidence type="ECO:0000313" key="6">
    <source>
        <dbReference type="Proteomes" id="UP000054495"/>
    </source>
</evidence>
<evidence type="ECO:0000256" key="2">
    <source>
        <dbReference type="ARBA" id="ARBA00022692"/>
    </source>
</evidence>
<keyword evidence="3" id="KW-1133">Transmembrane helix</keyword>
<dbReference type="Proteomes" id="UP000054495">
    <property type="component" value="Unassembled WGS sequence"/>
</dbReference>
<keyword evidence="4" id="KW-0472">Membrane</keyword>